<keyword evidence="2" id="KW-0732">Signal</keyword>
<evidence type="ECO:0000313" key="5">
    <source>
        <dbReference type="Proteomes" id="UP000319908"/>
    </source>
</evidence>
<accession>A0A5C6BWF3</accession>
<protein>
    <submittedName>
        <fullName evidence="4">Arylsulfatase</fullName>
        <ecNumber evidence="4">3.1.6.1</ecNumber>
    </submittedName>
</protein>
<dbReference type="OrthoDB" id="9783154at2"/>
<dbReference type="EC" id="3.1.6.1" evidence="4"/>
<dbReference type="AlphaFoldDB" id="A0A5C6BWF3"/>
<dbReference type="PANTHER" id="PTHR43751:SF3">
    <property type="entry name" value="SULFATASE N-TERMINAL DOMAIN-CONTAINING PROTEIN"/>
    <property type="match status" value="1"/>
</dbReference>
<organism evidence="4 5">
    <name type="scientific">Allorhodopirellula heiligendammensis</name>
    <dbReference type="NCBI Taxonomy" id="2714739"/>
    <lineage>
        <taxon>Bacteria</taxon>
        <taxon>Pseudomonadati</taxon>
        <taxon>Planctomycetota</taxon>
        <taxon>Planctomycetia</taxon>
        <taxon>Pirellulales</taxon>
        <taxon>Pirellulaceae</taxon>
        <taxon>Allorhodopirellula</taxon>
    </lineage>
</organism>
<dbReference type="Pfam" id="PF00884">
    <property type="entry name" value="Sulfatase"/>
    <property type="match status" value="1"/>
</dbReference>
<dbReference type="InterPro" id="IPR000917">
    <property type="entry name" value="Sulfatase_N"/>
</dbReference>
<feature type="signal peptide" evidence="2">
    <location>
        <begin position="1"/>
        <end position="23"/>
    </location>
</feature>
<dbReference type="SUPFAM" id="SSF53649">
    <property type="entry name" value="Alkaline phosphatase-like"/>
    <property type="match status" value="1"/>
</dbReference>
<dbReference type="PANTHER" id="PTHR43751">
    <property type="entry name" value="SULFATASE"/>
    <property type="match status" value="1"/>
</dbReference>
<proteinExistence type="predicted"/>
<dbReference type="GO" id="GO:0004065">
    <property type="term" value="F:arylsulfatase activity"/>
    <property type="evidence" value="ECO:0007669"/>
    <property type="project" value="UniProtKB-EC"/>
</dbReference>
<feature type="domain" description="Sulfatase N-terminal" evidence="3">
    <location>
        <begin position="31"/>
        <end position="422"/>
    </location>
</feature>
<evidence type="ECO:0000259" key="3">
    <source>
        <dbReference type="Pfam" id="PF00884"/>
    </source>
</evidence>
<dbReference type="Gene3D" id="3.40.720.10">
    <property type="entry name" value="Alkaline Phosphatase, subunit A"/>
    <property type="match status" value="1"/>
</dbReference>
<feature type="region of interest" description="Disordered" evidence="1">
    <location>
        <begin position="145"/>
        <end position="165"/>
    </location>
</feature>
<sequence length="678" mass="74763">MPPRLTFSFALLCLLLGSTLAVGADAPPQPPNVIFVLCDDMGYGDYGVFFQNMRKENADRAEPWHLTPKLDQMAVEGVQLRQHYCPAPVCAPSRASLLLGVHQGHSNVRDNQFDKMLENNHTLGTVMRGAGYATAAIGKWGLQGGSAGNNKSKQNKPGPQDWPGYPTKRGFDDFFGYVRHRDGHAHYPKEDGKEVWANDEEVSADLAGCYTADLFTARAKKWIVDQHSDNPTKPFFLYLAFDTPHAKLQLPAAPFPAGGGVDGGLQWTGEAGRMINTADGEPDSYMHPDYANQTWDHDDDESTAEQPWPDVYKRYAADVRRIDDCLGDLLKTLADLGIDDNTLVVFTTDNGPSRESYLPENYEPTFFSSFGPFDGIKRDTWEGGIRVGAVVRWPGGAKPDRISELPSQSHDWLPTFAELAGVAPPAHCDGTSIVPMLTEQGEQQTPQVYVEYFNGQKSPGYQEFEASRRGGVRKQMQAIRDSDWVGVRYNVQSHADPFEIYNVVDDPKQTKNLADQLPDVQQRMHDAVLRLRRPNASAPRPYDDELIPAIADSDAQPGVKWSTYAANTPWLARLDDLSPEASGDAGTIDECPEIASSQSQLITGMFDISADGKYTFTLPPGVTAVLRLHDATVLDAGFAPSDDETTGTIMLAKGKHPFRLYWRGSTRVPKLTLSGPKQ</sequence>
<dbReference type="Proteomes" id="UP000319908">
    <property type="component" value="Unassembled WGS sequence"/>
</dbReference>
<name>A0A5C6BWF3_9BACT</name>
<comment type="caution">
    <text evidence="4">The sequence shown here is derived from an EMBL/GenBank/DDBJ whole genome shotgun (WGS) entry which is preliminary data.</text>
</comment>
<dbReference type="EMBL" id="SJPU01000002">
    <property type="protein sequence ID" value="TWU15104.1"/>
    <property type="molecule type" value="Genomic_DNA"/>
</dbReference>
<keyword evidence="5" id="KW-1185">Reference proteome</keyword>
<reference evidence="4 5" key="1">
    <citation type="journal article" date="2020" name="Antonie Van Leeuwenhoek">
        <title>Rhodopirellula heiligendammensis sp. nov., Rhodopirellula pilleata sp. nov., and Rhodopirellula solitaria sp. nov. isolated from natural or artificial marine surfaces in Northern Germany and California, USA, and emended description of the genus Rhodopirellula.</title>
        <authorList>
            <person name="Kallscheuer N."/>
            <person name="Wiegand S."/>
            <person name="Jogler M."/>
            <person name="Boedeker C."/>
            <person name="Peeters S.H."/>
            <person name="Rast P."/>
            <person name="Heuer A."/>
            <person name="Jetten M.S.M."/>
            <person name="Rohde M."/>
            <person name="Jogler C."/>
        </authorList>
    </citation>
    <scope>NUCLEOTIDE SEQUENCE [LARGE SCALE GENOMIC DNA]</scope>
    <source>
        <strain evidence="4 5">Poly21</strain>
    </source>
</reference>
<feature type="compositionally biased region" description="Polar residues" evidence="1">
    <location>
        <begin position="148"/>
        <end position="157"/>
    </location>
</feature>
<dbReference type="RefSeq" id="WP_146407058.1">
    <property type="nucleotide sequence ID" value="NZ_SJPU01000002.1"/>
</dbReference>
<dbReference type="InterPro" id="IPR017850">
    <property type="entry name" value="Alkaline_phosphatase_core_sf"/>
</dbReference>
<evidence type="ECO:0000256" key="2">
    <source>
        <dbReference type="SAM" id="SignalP"/>
    </source>
</evidence>
<gene>
    <name evidence="4" type="primary">atsA_36</name>
    <name evidence="4" type="ORF">Poly21_22960</name>
</gene>
<evidence type="ECO:0000313" key="4">
    <source>
        <dbReference type="EMBL" id="TWU15104.1"/>
    </source>
</evidence>
<dbReference type="InterPro" id="IPR052701">
    <property type="entry name" value="GAG_Ulvan_Degrading_Sulfatases"/>
</dbReference>
<dbReference type="Gene3D" id="3.30.1120.10">
    <property type="match status" value="1"/>
</dbReference>
<keyword evidence="4" id="KW-0378">Hydrolase</keyword>
<feature type="chain" id="PRO_5022703469" evidence="2">
    <location>
        <begin position="24"/>
        <end position="678"/>
    </location>
</feature>
<evidence type="ECO:0000256" key="1">
    <source>
        <dbReference type="SAM" id="MobiDB-lite"/>
    </source>
</evidence>